<evidence type="ECO:0000313" key="2">
    <source>
        <dbReference type="EMBL" id="CAI9278463.1"/>
    </source>
</evidence>
<dbReference type="AlphaFoldDB" id="A0AA35YR23"/>
<keyword evidence="3" id="KW-1185">Reference proteome</keyword>
<sequence>MTTVVDLRWETGDHCIFGGDDENRIRLLGCSNLDRYSPSISFFHHRCSPESEESCSGRQISRKSYSSRSEEETLSYNNRYNHRSFVSDHDQRRHRYVDGDYDRDYRRTSSQPIHHGLDNRNKAADDVREFFVMILSLIS</sequence>
<dbReference type="Proteomes" id="UP001177003">
    <property type="component" value="Chromosome 4"/>
</dbReference>
<name>A0AA35YR23_LACSI</name>
<organism evidence="2 3">
    <name type="scientific">Lactuca saligna</name>
    <name type="common">Willowleaf lettuce</name>
    <dbReference type="NCBI Taxonomy" id="75948"/>
    <lineage>
        <taxon>Eukaryota</taxon>
        <taxon>Viridiplantae</taxon>
        <taxon>Streptophyta</taxon>
        <taxon>Embryophyta</taxon>
        <taxon>Tracheophyta</taxon>
        <taxon>Spermatophyta</taxon>
        <taxon>Magnoliopsida</taxon>
        <taxon>eudicotyledons</taxon>
        <taxon>Gunneridae</taxon>
        <taxon>Pentapetalae</taxon>
        <taxon>asterids</taxon>
        <taxon>campanulids</taxon>
        <taxon>Asterales</taxon>
        <taxon>Asteraceae</taxon>
        <taxon>Cichorioideae</taxon>
        <taxon>Cichorieae</taxon>
        <taxon>Lactucinae</taxon>
        <taxon>Lactuca</taxon>
    </lineage>
</organism>
<feature type="region of interest" description="Disordered" evidence="1">
    <location>
        <begin position="47"/>
        <end position="74"/>
    </location>
</feature>
<reference evidence="2" key="1">
    <citation type="submission" date="2023-04" db="EMBL/GenBank/DDBJ databases">
        <authorList>
            <person name="Vijverberg K."/>
            <person name="Xiong W."/>
            <person name="Schranz E."/>
        </authorList>
    </citation>
    <scope>NUCLEOTIDE SEQUENCE</scope>
</reference>
<feature type="compositionally biased region" description="Low complexity" evidence="1">
    <location>
        <begin position="58"/>
        <end position="67"/>
    </location>
</feature>
<protein>
    <submittedName>
        <fullName evidence="2">Uncharacterized protein</fullName>
    </submittedName>
</protein>
<proteinExistence type="predicted"/>
<feature type="compositionally biased region" description="Basic and acidic residues" evidence="1">
    <location>
        <begin position="97"/>
        <end position="107"/>
    </location>
</feature>
<feature type="region of interest" description="Disordered" evidence="1">
    <location>
        <begin position="97"/>
        <end position="119"/>
    </location>
</feature>
<dbReference type="EMBL" id="OX465080">
    <property type="protein sequence ID" value="CAI9278463.1"/>
    <property type="molecule type" value="Genomic_DNA"/>
</dbReference>
<evidence type="ECO:0000313" key="3">
    <source>
        <dbReference type="Proteomes" id="UP001177003"/>
    </source>
</evidence>
<gene>
    <name evidence="2" type="ORF">LSALG_LOCUS18327</name>
</gene>
<evidence type="ECO:0000256" key="1">
    <source>
        <dbReference type="SAM" id="MobiDB-lite"/>
    </source>
</evidence>
<accession>A0AA35YR23</accession>